<feature type="transmembrane region" description="Helical" evidence="1">
    <location>
        <begin position="121"/>
        <end position="143"/>
    </location>
</feature>
<evidence type="ECO:0000256" key="1">
    <source>
        <dbReference type="SAM" id="Phobius"/>
    </source>
</evidence>
<dbReference type="AlphaFoldDB" id="A8F4P8"/>
<feature type="transmembrane region" description="Helical" evidence="1">
    <location>
        <begin position="49"/>
        <end position="70"/>
    </location>
</feature>
<keyword evidence="1" id="KW-1133">Transmembrane helix</keyword>
<feature type="transmembrane region" description="Helical" evidence="1">
    <location>
        <begin position="7"/>
        <end position="29"/>
    </location>
</feature>
<keyword evidence="1" id="KW-0812">Transmembrane</keyword>
<name>A8F4P8_PSELT</name>
<dbReference type="KEGG" id="tle:Tlet_0566"/>
<dbReference type="Proteomes" id="UP000002016">
    <property type="component" value="Chromosome"/>
</dbReference>
<dbReference type="STRING" id="416591.Tlet_0566"/>
<reference evidence="2 3" key="2">
    <citation type="journal article" date="2009" name="Proc. Natl. Acad. Sci. U.S.A.">
        <title>On the chimeric nature, thermophilic origin, and phylogenetic placement of the Thermotogales.</title>
        <authorList>
            <person name="Zhaxybayeva O."/>
            <person name="Swithers K.S."/>
            <person name="Lapierre P."/>
            <person name="Fournier G.P."/>
            <person name="Bickhart D.M."/>
            <person name="DeBoy R.T."/>
            <person name="Nelson K.E."/>
            <person name="Nesbo C.L."/>
            <person name="Doolittle W.F."/>
            <person name="Gogarten J.P."/>
            <person name="Noll K.M."/>
        </authorList>
    </citation>
    <scope>NUCLEOTIDE SEQUENCE [LARGE SCALE GENOMIC DNA]</scope>
    <source>
        <strain evidence="3">ATCC BAA-301 / DSM 14385 / NBRC 107922 / TMO</strain>
    </source>
</reference>
<dbReference type="OrthoDB" id="47757at2"/>
<dbReference type="HOGENOM" id="CLU_1738965_0_0_0"/>
<evidence type="ECO:0000313" key="3">
    <source>
        <dbReference type="Proteomes" id="UP000002016"/>
    </source>
</evidence>
<keyword evidence="3" id="KW-1185">Reference proteome</keyword>
<dbReference type="RefSeq" id="WP_012002613.1">
    <property type="nucleotide sequence ID" value="NC_009828.1"/>
</dbReference>
<protein>
    <submittedName>
        <fullName evidence="2">Uncharacterized protein</fullName>
    </submittedName>
</protein>
<keyword evidence="1" id="KW-0472">Membrane</keyword>
<dbReference type="eggNOG" id="ENOG50339Y0">
    <property type="taxonomic scope" value="Bacteria"/>
</dbReference>
<organism evidence="2 3">
    <name type="scientific">Pseudothermotoga lettingae (strain ATCC BAA-301 / DSM 14385 / NBRC 107922 / TMO)</name>
    <name type="common">Thermotoga lettingae</name>
    <dbReference type="NCBI Taxonomy" id="416591"/>
    <lineage>
        <taxon>Bacteria</taxon>
        <taxon>Thermotogati</taxon>
        <taxon>Thermotogota</taxon>
        <taxon>Thermotogae</taxon>
        <taxon>Thermotogales</taxon>
        <taxon>Thermotogaceae</taxon>
        <taxon>Pseudothermotoga</taxon>
    </lineage>
</organism>
<sequence precursor="true">MKIANYLIMLLGIFCASIGFLMLSVYGVAVYLSPMLEEMLNLTINTSKWFLFVVLLTISSGICISYYSLAKANRDNYMIFLSFTVIANGFSFFVQLFRMVVHGIAWVGVELLGEHGDVKTVQYLSIGFLLFTLVNFVLSLSILRGERVSH</sequence>
<feature type="transmembrane region" description="Helical" evidence="1">
    <location>
        <begin position="77"/>
        <end position="101"/>
    </location>
</feature>
<reference evidence="2 3" key="1">
    <citation type="submission" date="2007-08" db="EMBL/GenBank/DDBJ databases">
        <title>Complete sequence of Thermotoga lettingae TMO.</title>
        <authorList>
            <consortium name="US DOE Joint Genome Institute"/>
            <person name="Copeland A."/>
            <person name="Lucas S."/>
            <person name="Lapidus A."/>
            <person name="Barry K."/>
            <person name="Glavina del Rio T."/>
            <person name="Dalin E."/>
            <person name="Tice H."/>
            <person name="Pitluck S."/>
            <person name="Foster B."/>
            <person name="Bruce D."/>
            <person name="Schmutz J."/>
            <person name="Larimer F."/>
            <person name="Land M."/>
            <person name="Hauser L."/>
            <person name="Kyrpides N."/>
            <person name="Mikhailova N."/>
            <person name="Nelson K."/>
            <person name="Gogarten J.P."/>
            <person name="Noll K."/>
            <person name="Richardson P."/>
        </authorList>
    </citation>
    <scope>NUCLEOTIDE SEQUENCE [LARGE SCALE GENOMIC DNA]</scope>
    <source>
        <strain evidence="3">ATCC BAA-301 / DSM 14385 / NBRC 107922 / TMO</strain>
    </source>
</reference>
<accession>A8F4P8</accession>
<proteinExistence type="predicted"/>
<dbReference type="EMBL" id="CP000812">
    <property type="protein sequence ID" value="ABV33132.1"/>
    <property type="molecule type" value="Genomic_DNA"/>
</dbReference>
<evidence type="ECO:0000313" key="2">
    <source>
        <dbReference type="EMBL" id="ABV33132.1"/>
    </source>
</evidence>
<gene>
    <name evidence="2" type="ordered locus">Tlet_0566</name>
</gene>